<reference evidence="1 2" key="1">
    <citation type="journal article" date="2018" name="PLoS Genet.">
        <title>Population sequencing reveals clonal diversity and ancestral inbreeding in the grapevine cultivar Chardonnay.</title>
        <authorList>
            <person name="Roach M.J."/>
            <person name="Johnson D.L."/>
            <person name="Bohlmann J."/>
            <person name="van Vuuren H.J."/>
            <person name="Jones S.J."/>
            <person name="Pretorius I.S."/>
            <person name="Schmidt S.A."/>
            <person name="Borneman A.R."/>
        </authorList>
    </citation>
    <scope>NUCLEOTIDE SEQUENCE [LARGE SCALE GENOMIC DNA]</scope>
    <source>
        <strain evidence="2">cv. Chardonnay</strain>
        <tissue evidence="1">Leaf</tissue>
    </source>
</reference>
<gene>
    <name evidence="1" type="ORF">CK203_110760</name>
</gene>
<organism evidence="1 2">
    <name type="scientific">Vitis vinifera</name>
    <name type="common">Grape</name>
    <dbReference type="NCBI Taxonomy" id="29760"/>
    <lineage>
        <taxon>Eukaryota</taxon>
        <taxon>Viridiplantae</taxon>
        <taxon>Streptophyta</taxon>
        <taxon>Embryophyta</taxon>
        <taxon>Tracheophyta</taxon>
        <taxon>Spermatophyta</taxon>
        <taxon>Magnoliopsida</taxon>
        <taxon>eudicotyledons</taxon>
        <taxon>Gunneridae</taxon>
        <taxon>Pentapetalae</taxon>
        <taxon>rosids</taxon>
        <taxon>Vitales</taxon>
        <taxon>Vitaceae</taxon>
        <taxon>Viteae</taxon>
        <taxon>Vitis</taxon>
    </lineage>
</organism>
<dbReference type="EMBL" id="QGNW01002274">
    <property type="protein sequence ID" value="RVW21703.1"/>
    <property type="molecule type" value="Genomic_DNA"/>
</dbReference>
<name>A0A438CER0_VITVI</name>
<evidence type="ECO:0000313" key="2">
    <source>
        <dbReference type="Proteomes" id="UP000288805"/>
    </source>
</evidence>
<protein>
    <submittedName>
        <fullName evidence="1">Uncharacterized protein</fullName>
    </submittedName>
</protein>
<sequence length="361" mass="41082">MFEVLLVPPEVVVEGLEVSECLGWEAVIIDECQHPIISSHLGGYKMLVDDLRLLLFSDQIKESTLEFVNLLSFHDFNNDVSSSNALKTDYNDRCAHLICFFAAAHATNKVQSIIMALWEEYEDDNLHKCSILVDSLIENCGSEDSADDENAFYAWHDIPKTERSKEQLHWFGKENQKALKLLAVQEGDGYGMNAANPSRYATSYNTLVEFAQCTTSCTYEAITGQSIRKEATKSAAPDFDKERHLWSGSTDIINPSRTLMKTILEVLSCTLYHLEHSMSVHRRLKIYATRKSADTNQEQHFKNQKKQPSFLQYALCATRKENVKIALLFKSCGGIWIDVICHNVHPRYLHTKVLILARQLL</sequence>
<proteinExistence type="predicted"/>
<dbReference type="Proteomes" id="UP000288805">
    <property type="component" value="Unassembled WGS sequence"/>
</dbReference>
<evidence type="ECO:0000313" key="1">
    <source>
        <dbReference type="EMBL" id="RVW21703.1"/>
    </source>
</evidence>
<dbReference type="AlphaFoldDB" id="A0A438CER0"/>
<comment type="caution">
    <text evidence="1">The sequence shown here is derived from an EMBL/GenBank/DDBJ whole genome shotgun (WGS) entry which is preliminary data.</text>
</comment>
<accession>A0A438CER0</accession>